<dbReference type="KEGG" id="lth:KLTH0A04862g"/>
<comment type="similarity">
    <text evidence="1">Belongs to the protein-tyrosine phosphatase family. Non-receptor class subfamily.</text>
</comment>
<proteinExistence type="inferred from homology"/>
<dbReference type="PRINTS" id="PR00700">
    <property type="entry name" value="PRTYPHPHTASE"/>
</dbReference>
<sequence>MESRWSSDQAELEAGCAAVSDASSVVSSSSTLVGEPGSKVAAFPPARPHRRAISALAIGRTMPGPAGALGPVGAIGSARPVGSPSSVNSAGSAGSQSPQTLPFLMRSNSNPSLPSFKAKEMRLPLPEGAQSMAAVELVSLLDSEPAEKLLVLDVRPFVDFCRATIQNALHVCLPSTLLRRKTFTLERLVDNLPEDVRQIVKPRVMDPEDCSDLKIVIFDNTAQQIDSGFSVGCHGMASKFVQSPKWATVEARPSVYILESGFAGFKEFAPDCVKAPVVTLSSPINSNSSPTDLSGAPNMMPKPKFSNHSVANGSPSSIPESPLSSSSPVSGLLKFQLPASNGLPPPFKIARNEEVLNLESYLSAVDLGEKQRSLGGSISSLENLDLSSPPSNTAFKFPTDPSSINQINLASGNGIVHADKLNFQKSFIQLHILYDRNMINSVVPRWFQDLAHEPKLEMISQFQKIDLLEKKRLSHCLSNACQPSRAQTASYAAANSCDTADLEHSNGFCPSRWLDEYDSDEEDQNICVSSGVELGTKNRYKDIFPYEHTRVVLKKTMPVYQHHYANEIFDTYINANYLTNPFVRLQTPPESDCLNVRYIATQAPLEATIHDFYTCILNNNVPLVLSLTDEFENGVEKCYKFWAEGNYDGIRIKLLQEHDLELPDVGPGVGPVTLRRIQIIYNENQTFETLQIQIKDWPDLGVMVNPRQILEMICLKNIVICQMFERRAYSHDHFPTILVHCSAGCGRTGTLCTLDTVLSNMSKFDSLKEEWIGRRDATEYNPWSPRSAACLNSKLFDPVIITINKFRKQRISMVQNVNQYLFIYDCLLSFFDMRLKEKAFLAHTSNPFRKTGKGLEIIESFLGSKTREAGL</sequence>
<feature type="compositionally biased region" description="Low complexity" evidence="3">
    <location>
        <begin position="314"/>
        <end position="325"/>
    </location>
</feature>
<dbReference type="SUPFAM" id="SSF52799">
    <property type="entry name" value="(Phosphotyrosine protein) phosphatases II"/>
    <property type="match status" value="1"/>
</dbReference>
<dbReference type="PROSITE" id="PS50055">
    <property type="entry name" value="TYR_PHOSPHATASE_PTP"/>
    <property type="match status" value="1"/>
</dbReference>
<evidence type="ECO:0000259" key="6">
    <source>
        <dbReference type="PROSITE" id="PS50206"/>
    </source>
</evidence>
<dbReference type="GeneID" id="8290472"/>
<dbReference type="PROSITE" id="PS50206">
    <property type="entry name" value="RHODANESE_3"/>
    <property type="match status" value="1"/>
</dbReference>
<dbReference type="eggNOG" id="KOG0789">
    <property type="taxonomic scope" value="Eukaryota"/>
</dbReference>
<dbReference type="CDD" id="cd18533">
    <property type="entry name" value="PTP_fungal"/>
    <property type="match status" value="1"/>
</dbReference>
<organism evidence="7 8">
    <name type="scientific">Lachancea thermotolerans (strain ATCC 56472 / CBS 6340 / NRRL Y-8284)</name>
    <name type="common">Yeast</name>
    <name type="synonym">Kluyveromyces thermotolerans</name>
    <dbReference type="NCBI Taxonomy" id="559295"/>
    <lineage>
        <taxon>Eukaryota</taxon>
        <taxon>Fungi</taxon>
        <taxon>Dikarya</taxon>
        <taxon>Ascomycota</taxon>
        <taxon>Saccharomycotina</taxon>
        <taxon>Saccharomycetes</taxon>
        <taxon>Saccharomycetales</taxon>
        <taxon>Saccharomycetaceae</taxon>
        <taxon>Lachancea</taxon>
    </lineage>
</organism>
<dbReference type="GO" id="GO:0004725">
    <property type="term" value="F:protein tyrosine phosphatase activity"/>
    <property type="evidence" value="ECO:0007669"/>
    <property type="project" value="UniProtKB-EC"/>
</dbReference>
<dbReference type="PANTHER" id="PTHR19134:SF547">
    <property type="entry name" value="TYROSINE-PROTEIN PHOSPHATASE 3"/>
    <property type="match status" value="1"/>
</dbReference>
<dbReference type="FunCoup" id="C5DBR9">
    <property type="interactions" value="126"/>
</dbReference>
<evidence type="ECO:0000256" key="3">
    <source>
        <dbReference type="SAM" id="MobiDB-lite"/>
    </source>
</evidence>
<name>C5DBR9_LACTC</name>
<gene>
    <name evidence="7" type="ordered locus">KLTH0A04862g</name>
</gene>
<dbReference type="InterPro" id="IPR000387">
    <property type="entry name" value="Tyr_Pase_dom"/>
</dbReference>
<dbReference type="PANTHER" id="PTHR19134">
    <property type="entry name" value="RECEPTOR-TYPE TYROSINE-PROTEIN PHOSPHATASE"/>
    <property type="match status" value="1"/>
</dbReference>
<feature type="region of interest" description="Disordered" evidence="3">
    <location>
        <begin position="80"/>
        <end position="106"/>
    </location>
</feature>
<dbReference type="Proteomes" id="UP000002036">
    <property type="component" value="Chromosome A"/>
</dbReference>
<feature type="domain" description="Rhodanese" evidence="6">
    <location>
        <begin position="145"/>
        <end position="274"/>
    </location>
</feature>
<reference evidence="7 8" key="1">
    <citation type="journal article" date="2009" name="Genome Res.">
        <title>Comparative genomics of protoploid Saccharomycetaceae.</title>
        <authorList>
            <consortium name="The Genolevures Consortium"/>
            <person name="Souciet J.-L."/>
            <person name="Dujon B."/>
            <person name="Gaillardin C."/>
            <person name="Johnston M."/>
            <person name="Baret P.V."/>
            <person name="Cliften P."/>
            <person name="Sherman D.J."/>
            <person name="Weissenbach J."/>
            <person name="Westhof E."/>
            <person name="Wincker P."/>
            <person name="Jubin C."/>
            <person name="Poulain J."/>
            <person name="Barbe V."/>
            <person name="Segurens B."/>
            <person name="Artiguenave F."/>
            <person name="Anthouard V."/>
            <person name="Vacherie B."/>
            <person name="Val M.-E."/>
            <person name="Fulton R.S."/>
            <person name="Minx P."/>
            <person name="Wilson R."/>
            <person name="Durrens P."/>
            <person name="Jean G."/>
            <person name="Marck C."/>
            <person name="Martin T."/>
            <person name="Nikolski M."/>
            <person name="Rolland T."/>
            <person name="Seret M.-L."/>
            <person name="Casaregola S."/>
            <person name="Despons L."/>
            <person name="Fairhead C."/>
            <person name="Fischer G."/>
            <person name="Lafontaine I."/>
            <person name="Leh V."/>
            <person name="Lemaire M."/>
            <person name="de Montigny J."/>
            <person name="Neuveglise C."/>
            <person name="Thierry A."/>
            <person name="Blanc-Lenfle I."/>
            <person name="Bleykasten C."/>
            <person name="Diffels J."/>
            <person name="Fritsch E."/>
            <person name="Frangeul L."/>
            <person name="Goeffon A."/>
            <person name="Jauniaux N."/>
            <person name="Kachouri-Lafond R."/>
            <person name="Payen C."/>
            <person name="Potier S."/>
            <person name="Pribylova L."/>
            <person name="Ozanne C."/>
            <person name="Richard G.-F."/>
            <person name="Sacerdot C."/>
            <person name="Straub M.-L."/>
            <person name="Talla E."/>
        </authorList>
    </citation>
    <scope>NUCLEOTIDE SEQUENCE [LARGE SCALE GENOMIC DNA]</scope>
    <source>
        <strain evidence="8">ATCC 56472 / CBS 6340 / NRRL Y-8284</strain>
    </source>
</reference>
<dbReference type="Pfam" id="PF00102">
    <property type="entry name" value="Y_phosphatase"/>
    <property type="match status" value="1"/>
</dbReference>
<dbReference type="SMART" id="SM00194">
    <property type="entry name" value="PTPc"/>
    <property type="match status" value="1"/>
</dbReference>
<dbReference type="InParanoid" id="C5DBR9"/>
<dbReference type="InterPro" id="IPR050348">
    <property type="entry name" value="Protein-Tyr_Phosphatase"/>
</dbReference>
<dbReference type="EMBL" id="CU928165">
    <property type="protein sequence ID" value="CAR21226.1"/>
    <property type="molecule type" value="Genomic_DNA"/>
</dbReference>
<keyword evidence="8" id="KW-1185">Reference proteome</keyword>
<feature type="region of interest" description="Disordered" evidence="3">
    <location>
        <begin position="284"/>
        <end position="325"/>
    </location>
</feature>
<dbReference type="InterPro" id="IPR001763">
    <property type="entry name" value="Rhodanese-like_dom"/>
</dbReference>
<dbReference type="PROSITE" id="PS00383">
    <property type="entry name" value="TYR_PHOSPHATASE_1"/>
    <property type="match status" value="1"/>
</dbReference>
<dbReference type="RefSeq" id="XP_002551668.1">
    <property type="nucleotide sequence ID" value="XM_002551622.1"/>
</dbReference>
<dbReference type="OMA" id="KDWPDLG"/>
<dbReference type="EC" id="3.1.3.48" evidence="2"/>
<dbReference type="InterPro" id="IPR000242">
    <property type="entry name" value="PTP_cat"/>
</dbReference>
<feature type="domain" description="Tyrosine specific protein phosphatases" evidence="5">
    <location>
        <begin position="735"/>
        <end position="821"/>
    </location>
</feature>
<dbReference type="InterPro" id="IPR029021">
    <property type="entry name" value="Prot-tyrosine_phosphatase-like"/>
</dbReference>
<dbReference type="HOGENOM" id="CLU_007989_1_0_1"/>
<evidence type="ECO:0000259" key="4">
    <source>
        <dbReference type="PROSITE" id="PS50055"/>
    </source>
</evidence>
<dbReference type="InterPro" id="IPR036873">
    <property type="entry name" value="Rhodanese-like_dom_sf"/>
</dbReference>
<dbReference type="STRING" id="559295.C5DBR9"/>
<evidence type="ECO:0000259" key="5">
    <source>
        <dbReference type="PROSITE" id="PS50056"/>
    </source>
</evidence>
<feature type="compositionally biased region" description="Polar residues" evidence="3">
    <location>
        <begin position="83"/>
        <end position="106"/>
    </location>
</feature>
<evidence type="ECO:0000256" key="2">
    <source>
        <dbReference type="ARBA" id="ARBA00013064"/>
    </source>
</evidence>
<dbReference type="PROSITE" id="PS50056">
    <property type="entry name" value="TYR_PHOSPHATASE_2"/>
    <property type="match status" value="1"/>
</dbReference>
<evidence type="ECO:0000313" key="8">
    <source>
        <dbReference type="Proteomes" id="UP000002036"/>
    </source>
</evidence>
<dbReference type="InterPro" id="IPR016130">
    <property type="entry name" value="Tyr_Pase_AS"/>
</dbReference>
<dbReference type="SMART" id="SM00450">
    <property type="entry name" value="RHOD"/>
    <property type="match status" value="1"/>
</dbReference>
<evidence type="ECO:0000313" key="7">
    <source>
        <dbReference type="EMBL" id="CAR21226.1"/>
    </source>
</evidence>
<dbReference type="SMART" id="SM00404">
    <property type="entry name" value="PTPc_motif"/>
    <property type="match status" value="1"/>
</dbReference>
<dbReference type="InterPro" id="IPR003595">
    <property type="entry name" value="Tyr_Pase_cat"/>
</dbReference>
<accession>C5DBR9</accession>
<dbReference type="Gene3D" id="3.90.190.10">
    <property type="entry name" value="Protein tyrosine phosphatase superfamily"/>
    <property type="match status" value="1"/>
</dbReference>
<dbReference type="Gene3D" id="3.40.250.10">
    <property type="entry name" value="Rhodanese-like domain"/>
    <property type="match status" value="1"/>
</dbReference>
<evidence type="ECO:0000256" key="1">
    <source>
        <dbReference type="ARBA" id="ARBA00009649"/>
    </source>
</evidence>
<dbReference type="SUPFAM" id="SSF52821">
    <property type="entry name" value="Rhodanese/Cell cycle control phosphatase"/>
    <property type="match status" value="1"/>
</dbReference>
<dbReference type="OrthoDB" id="6058203at2759"/>
<protein>
    <recommendedName>
        <fullName evidence="2">protein-tyrosine-phosphatase</fullName>
        <ecNumber evidence="2">3.1.3.48</ecNumber>
    </recommendedName>
</protein>
<dbReference type="AlphaFoldDB" id="C5DBR9"/>
<feature type="region of interest" description="Disordered" evidence="3">
    <location>
        <begin position="27"/>
        <end position="46"/>
    </location>
</feature>
<feature type="domain" description="Tyrosine-protein phosphatase" evidence="4">
    <location>
        <begin position="537"/>
        <end position="830"/>
    </location>
</feature>